<feature type="region of interest" description="Disordered" evidence="1">
    <location>
        <begin position="98"/>
        <end position="132"/>
    </location>
</feature>
<dbReference type="Proteomes" id="UP000887572">
    <property type="component" value="Unplaced"/>
</dbReference>
<dbReference type="AlphaFoldDB" id="A0A914I4I7"/>
<protein>
    <submittedName>
        <fullName evidence="3">Uncharacterized protein</fullName>
    </submittedName>
</protein>
<keyword evidence="2" id="KW-1185">Reference proteome</keyword>
<organism evidence="2 3">
    <name type="scientific">Globodera rostochiensis</name>
    <name type="common">Golden nematode worm</name>
    <name type="synonym">Heterodera rostochiensis</name>
    <dbReference type="NCBI Taxonomy" id="31243"/>
    <lineage>
        <taxon>Eukaryota</taxon>
        <taxon>Metazoa</taxon>
        <taxon>Ecdysozoa</taxon>
        <taxon>Nematoda</taxon>
        <taxon>Chromadorea</taxon>
        <taxon>Rhabditida</taxon>
        <taxon>Tylenchina</taxon>
        <taxon>Tylenchomorpha</taxon>
        <taxon>Tylenchoidea</taxon>
        <taxon>Heteroderidae</taxon>
        <taxon>Heteroderinae</taxon>
        <taxon>Globodera</taxon>
    </lineage>
</organism>
<evidence type="ECO:0000256" key="1">
    <source>
        <dbReference type="SAM" id="MobiDB-lite"/>
    </source>
</evidence>
<dbReference type="WBParaSite" id="Gr19_v10_g7241.t1">
    <property type="protein sequence ID" value="Gr19_v10_g7241.t1"/>
    <property type="gene ID" value="Gr19_v10_g7241"/>
</dbReference>
<sequence>MNSKNKVNKRSEGLNDSVIDQEPEGDSVLGSDDEMQQNNECDDADYFTVEKRLREERIGKRLCIPMALLDRQTEQRHKMAVKRRRERNDAKLVLFGRPRKKKQSTSVFKDEDFEQCKKTNSSSLNGRIKRIR</sequence>
<accession>A0A914I4I7</accession>
<evidence type="ECO:0000313" key="3">
    <source>
        <dbReference type="WBParaSite" id="Gr19_v10_g7241.t1"/>
    </source>
</evidence>
<evidence type="ECO:0000313" key="2">
    <source>
        <dbReference type="Proteomes" id="UP000887572"/>
    </source>
</evidence>
<reference evidence="3" key="1">
    <citation type="submission" date="2022-11" db="UniProtKB">
        <authorList>
            <consortium name="WormBaseParasite"/>
        </authorList>
    </citation>
    <scope>IDENTIFICATION</scope>
</reference>
<feature type="compositionally biased region" description="Acidic residues" evidence="1">
    <location>
        <begin position="19"/>
        <end position="42"/>
    </location>
</feature>
<feature type="compositionally biased region" description="Basic and acidic residues" evidence="1">
    <location>
        <begin position="108"/>
        <end position="117"/>
    </location>
</feature>
<name>A0A914I4I7_GLORO</name>
<proteinExistence type="predicted"/>
<feature type="region of interest" description="Disordered" evidence="1">
    <location>
        <begin position="1"/>
        <end position="42"/>
    </location>
</feature>